<protein>
    <submittedName>
        <fullName evidence="2">Uncharacterized protein</fullName>
    </submittedName>
</protein>
<organism evidence="2 3">
    <name type="scientific">Cylicostephanus goldi</name>
    <name type="common">Nematode worm</name>
    <dbReference type="NCBI Taxonomy" id="71465"/>
    <lineage>
        <taxon>Eukaryota</taxon>
        <taxon>Metazoa</taxon>
        <taxon>Ecdysozoa</taxon>
        <taxon>Nematoda</taxon>
        <taxon>Chromadorea</taxon>
        <taxon>Rhabditida</taxon>
        <taxon>Rhabditina</taxon>
        <taxon>Rhabditomorpha</taxon>
        <taxon>Strongyloidea</taxon>
        <taxon>Strongylidae</taxon>
        <taxon>Cylicostephanus</taxon>
    </lineage>
</organism>
<dbReference type="EMBL" id="UYRV01027299">
    <property type="protein sequence ID" value="VDK80755.1"/>
    <property type="molecule type" value="Genomic_DNA"/>
</dbReference>
<name>A0A3P6TIH6_CYLGO</name>
<evidence type="ECO:0000313" key="3">
    <source>
        <dbReference type="Proteomes" id="UP000271889"/>
    </source>
</evidence>
<keyword evidence="3" id="KW-1185">Reference proteome</keyword>
<gene>
    <name evidence="2" type="ORF">CGOC_LOCUS7750</name>
</gene>
<evidence type="ECO:0000256" key="1">
    <source>
        <dbReference type="SAM" id="MobiDB-lite"/>
    </source>
</evidence>
<accession>A0A3P6TIH6</accession>
<reference evidence="2 3" key="1">
    <citation type="submission" date="2018-11" db="EMBL/GenBank/DDBJ databases">
        <authorList>
            <consortium name="Pathogen Informatics"/>
        </authorList>
    </citation>
    <scope>NUCLEOTIDE SEQUENCE [LARGE SCALE GENOMIC DNA]</scope>
</reference>
<dbReference type="OrthoDB" id="69842at2759"/>
<dbReference type="AlphaFoldDB" id="A0A3P6TIH6"/>
<feature type="region of interest" description="Disordered" evidence="1">
    <location>
        <begin position="41"/>
        <end position="60"/>
    </location>
</feature>
<evidence type="ECO:0000313" key="2">
    <source>
        <dbReference type="EMBL" id="VDK80755.1"/>
    </source>
</evidence>
<feature type="compositionally biased region" description="Polar residues" evidence="1">
    <location>
        <begin position="50"/>
        <end position="60"/>
    </location>
</feature>
<dbReference type="Proteomes" id="UP000271889">
    <property type="component" value="Unassembled WGS sequence"/>
</dbReference>
<proteinExistence type="predicted"/>
<sequence>MNIQSQTFQSRRSYPYKPPFGELVDSDPSFAEMEKIVCGANGKRPPLEPSWTNGSNVSGASDCQYNYQHCD</sequence>